<dbReference type="InterPro" id="IPR014150">
    <property type="entry name" value="Conjugal_tfr_TrbL"/>
</dbReference>
<protein>
    <submittedName>
        <fullName evidence="7">P-type conjugative transfer protein TrbL</fullName>
    </submittedName>
</protein>
<dbReference type="GO" id="GO:0016020">
    <property type="term" value="C:membrane"/>
    <property type="evidence" value="ECO:0007669"/>
    <property type="project" value="UniProtKB-SubCell"/>
</dbReference>
<feature type="transmembrane region" description="Helical" evidence="6">
    <location>
        <begin position="282"/>
        <end position="304"/>
    </location>
</feature>
<dbReference type="GO" id="GO:0030255">
    <property type="term" value="P:protein secretion by the type IV secretion system"/>
    <property type="evidence" value="ECO:0007669"/>
    <property type="project" value="InterPro"/>
</dbReference>
<keyword evidence="4 6" id="KW-0472">Membrane</keyword>
<keyword evidence="3 6" id="KW-1133">Transmembrane helix</keyword>
<dbReference type="RefSeq" id="WP_124957581.1">
    <property type="nucleotide sequence ID" value="NZ_CBFHCE010000002.1"/>
</dbReference>
<feature type="transmembrane region" description="Helical" evidence="6">
    <location>
        <begin position="176"/>
        <end position="197"/>
    </location>
</feature>
<comment type="subcellular location">
    <subcellularLocation>
        <location evidence="1">Membrane</location>
        <topology evidence="1">Multi-pass membrane protein</topology>
    </subcellularLocation>
</comment>
<keyword evidence="2 6" id="KW-0812">Transmembrane</keyword>
<gene>
    <name evidence="7" type="primary">trbL</name>
    <name evidence="7" type="ORF">EH244_06275</name>
</gene>
<dbReference type="NCBIfam" id="TIGR02783">
    <property type="entry name" value="TrbL_P"/>
    <property type="match status" value="1"/>
</dbReference>
<evidence type="ECO:0000256" key="4">
    <source>
        <dbReference type="ARBA" id="ARBA00023136"/>
    </source>
</evidence>
<evidence type="ECO:0000256" key="2">
    <source>
        <dbReference type="ARBA" id="ARBA00022692"/>
    </source>
</evidence>
<feature type="transmembrane region" description="Helical" evidence="6">
    <location>
        <begin position="68"/>
        <end position="89"/>
    </location>
</feature>
<feature type="region of interest" description="Disordered" evidence="5">
    <location>
        <begin position="421"/>
        <end position="457"/>
    </location>
</feature>
<feature type="transmembrane region" description="Helical" evidence="6">
    <location>
        <begin position="209"/>
        <end position="228"/>
    </location>
</feature>
<name>A0A3P3EVB9_9BURK</name>
<sequence length="457" mass="45522">MDDVAVIDRFLDVFSRYIDSGFGLLHGEVAFLTATLVVIDMTLAGLFWAMSQATGQGDDVIARLIRKVLYVGAFAFIIGHFNQLAGVLFRSFAGLGLVASGSGLTQAQFLQPGRLAQVGIEAGRPIMEQIGEMTGFPETFAHLDTIAVLFLAWLVLIVSFFVLAVQLFVTLIEFKLTTLAGFVLVPFALWNKTAFLAEKVLGNVVSSGIKVLVLAVIVGIGTGLFAEFRTPAGAEPSIDHALTIMLAALAMLGLGIFGPGIATGLVSGAPQLGAGAAAGTALGAAGLAVAGGAAVATAGSAVAAGTRMAPGAARAAIGGGAAAGRSASGLASDAKSAYQAGAAESGGGGVRAAGAGLAHLAKTGAGAVGQRVASGARAVKDRVASFVADVAAPATAGHAASTGADGAGGPAPEPAWARQMRRKQQLSHAASTTAHVLRSGDHGGSGTGPNLRDESNG</sequence>
<comment type="caution">
    <text evidence="7">The sequence shown here is derived from an EMBL/GenBank/DDBJ whole genome shotgun (WGS) entry which is preliminary data.</text>
</comment>
<dbReference type="InterPro" id="IPR007688">
    <property type="entry name" value="Conjugal_tfr_TrbL/VirB6"/>
</dbReference>
<organism evidence="7 8">
    <name type="scientific">Variovorax beijingensis</name>
    <dbReference type="NCBI Taxonomy" id="2496117"/>
    <lineage>
        <taxon>Bacteria</taxon>
        <taxon>Pseudomonadati</taxon>
        <taxon>Pseudomonadota</taxon>
        <taxon>Betaproteobacteria</taxon>
        <taxon>Burkholderiales</taxon>
        <taxon>Comamonadaceae</taxon>
        <taxon>Variovorax</taxon>
    </lineage>
</organism>
<dbReference type="Pfam" id="PF04610">
    <property type="entry name" value="TrbL"/>
    <property type="match status" value="1"/>
</dbReference>
<dbReference type="EMBL" id="RQXU01000003">
    <property type="protein sequence ID" value="RRH90354.1"/>
    <property type="molecule type" value="Genomic_DNA"/>
</dbReference>
<evidence type="ECO:0000256" key="6">
    <source>
        <dbReference type="SAM" id="Phobius"/>
    </source>
</evidence>
<accession>A0A3P3EVB9</accession>
<proteinExistence type="predicted"/>
<feature type="transmembrane region" description="Helical" evidence="6">
    <location>
        <begin position="146"/>
        <end position="169"/>
    </location>
</feature>
<evidence type="ECO:0000256" key="5">
    <source>
        <dbReference type="SAM" id="MobiDB-lite"/>
    </source>
</evidence>
<reference evidence="7 8" key="1">
    <citation type="submission" date="2018-11" db="EMBL/GenBank/DDBJ databases">
        <title>The genome of Variovorax sp T529.</title>
        <authorList>
            <person name="Gao J."/>
        </authorList>
    </citation>
    <scope>NUCLEOTIDE SEQUENCE [LARGE SCALE GENOMIC DNA]</scope>
    <source>
        <strain evidence="7 8">T529</strain>
    </source>
</reference>
<evidence type="ECO:0000313" key="7">
    <source>
        <dbReference type="EMBL" id="RRH90354.1"/>
    </source>
</evidence>
<evidence type="ECO:0000256" key="1">
    <source>
        <dbReference type="ARBA" id="ARBA00004141"/>
    </source>
</evidence>
<evidence type="ECO:0000313" key="8">
    <source>
        <dbReference type="Proteomes" id="UP000271590"/>
    </source>
</evidence>
<feature type="transmembrane region" description="Helical" evidence="6">
    <location>
        <begin position="29"/>
        <end position="48"/>
    </location>
</feature>
<dbReference type="AlphaFoldDB" id="A0A3P3EVB9"/>
<dbReference type="NCBIfam" id="NF010449">
    <property type="entry name" value="PRK13875.1"/>
    <property type="match status" value="1"/>
</dbReference>
<feature type="transmembrane region" description="Helical" evidence="6">
    <location>
        <begin position="240"/>
        <end position="262"/>
    </location>
</feature>
<dbReference type="Proteomes" id="UP000271590">
    <property type="component" value="Unassembled WGS sequence"/>
</dbReference>
<evidence type="ECO:0000256" key="3">
    <source>
        <dbReference type="ARBA" id="ARBA00022989"/>
    </source>
</evidence>